<evidence type="ECO:0000313" key="2">
    <source>
        <dbReference type="EMBL" id="KAK5048743.1"/>
    </source>
</evidence>
<gene>
    <name evidence="2" type="primary">TRM8_5</name>
    <name evidence="2" type="ORF">LTR16_011026</name>
</gene>
<dbReference type="Proteomes" id="UP001357485">
    <property type="component" value="Unassembled WGS sequence"/>
</dbReference>
<dbReference type="EMBL" id="JAVRRA010027923">
    <property type="protein sequence ID" value="KAK5048743.1"/>
    <property type="molecule type" value="Genomic_DNA"/>
</dbReference>
<protein>
    <submittedName>
        <fullName evidence="2">tRNA (Guanine-N(7)-)-methyltransferase (tRNA(m7G46)-methyltransferase)</fullName>
    </submittedName>
</protein>
<accession>A0ABR0IUJ9</accession>
<keyword evidence="3" id="KW-1185">Reference proteome</keyword>
<feature type="non-terminal residue" evidence="2">
    <location>
        <position position="103"/>
    </location>
</feature>
<organism evidence="2 3">
    <name type="scientific">Cryomyces antarcticus</name>
    <dbReference type="NCBI Taxonomy" id="329879"/>
    <lineage>
        <taxon>Eukaryota</taxon>
        <taxon>Fungi</taxon>
        <taxon>Dikarya</taxon>
        <taxon>Ascomycota</taxon>
        <taxon>Pezizomycotina</taxon>
        <taxon>Dothideomycetes</taxon>
        <taxon>Dothideomycetes incertae sedis</taxon>
        <taxon>Cryomyces</taxon>
    </lineage>
</organism>
<evidence type="ECO:0000313" key="3">
    <source>
        <dbReference type="Proteomes" id="UP001357485"/>
    </source>
</evidence>
<feature type="compositionally biased region" description="Acidic residues" evidence="1">
    <location>
        <begin position="53"/>
        <end position="67"/>
    </location>
</feature>
<comment type="caution">
    <text evidence="2">The sequence shown here is derived from an EMBL/GenBank/DDBJ whole genome shotgun (WGS) entry which is preliminary data.</text>
</comment>
<reference evidence="2 3" key="1">
    <citation type="submission" date="2023-08" db="EMBL/GenBank/DDBJ databases">
        <title>Black Yeasts Isolated from many extreme environments.</title>
        <authorList>
            <person name="Coleine C."/>
            <person name="Stajich J.E."/>
            <person name="Selbmann L."/>
        </authorList>
    </citation>
    <scope>NUCLEOTIDE SEQUENCE [LARGE SCALE GENOMIC DNA]</scope>
    <source>
        <strain evidence="2 3">CCFEE 536</strain>
    </source>
</reference>
<name>A0ABR0IUJ9_9PEZI</name>
<evidence type="ECO:0000256" key="1">
    <source>
        <dbReference type="SAM" id="MobiDB-lite"/>
    </source>
</evidence>
<feature type="region of interest" description="Disordered" evidence="1">
    <location>
        <begin position="1"/>
        <end position="90"/>
    </location>
</feature>
<sequence length="103" mass="11213">MRIPQNDESARSSFESQRPPALSRPTEQEKPSLASLGLVGAPSRRGVFSDDGLFGEEEKFLEDEREDSDANEKAEEDDVHEAAPGDLGLAEAIDGLTADIERL</sequence>
<proteinExistence type="predicted"/>